<accession>A0A1I4UMM3</accession>
<reference evidence="2" key="1">
    <citation type="submission" date="2016-10" db="EMBL/GenBank/DDBJ databases">
        <authorList>
            <person name="Varghese N."/>
            <person name="Submissions S."/>
        </authorList>
    </citation>
    <scope>NUCLEOTIDE SEQUENCE [LARGE SCALE GENOMIC DNA]</scope>
    <source>
        <strain evidence="2">BL36</strain>
    </source>
</reference>
<dbReference type="STRING" id="582667.SAMN05192568_107317"/>
<dbReference type="AlphaFoldDB" id="A0A1I4UMM3"/>
<name>A0A1I4UMM3_9HYPH</name>
<sequence length="72" mass="7779">MTYRVRIDRIGKAGVPRSAPRIYDARDEADATMIAAYEVDGSKPGRPRVATVTDATGRMVFTYSGRAGMASP</sequence>
<keyword evidence="2" id="KW-1185">Reference proteome</keyword>
<dbReference type="EMBL" id="FOTK01000073">
    <property type="protein sequence ID" value="SFM90178.1"/>
    <property type="molecule type" value="Genomic_DNA"/>
</dbReference>
<protein>
    <submittedName>
        <fullName evidence="1">Uncharacterized protein</fullName>
    </submittedName>
</protein>
<evidence type="ECO:0000313" key="1">
    <source>
        <dbReference type="EMBL" id="SFM90178.1"/>
    </source>
</evidence>
<organism evidence="1 2">
    <name type="scientific">Methylobacterium pseudosasicola</name>
    <dbReference type="NCBI Taxonomy" id="582667"/>
    <lineage>
        <taxon>Bacteria</taxon>
        <taxon>Pseudomonadati</taxon>
        <taxon>Pseudomonadota</taxon>
        <taxon>Alphaproteobacteria</taxon>
        <taxon>Hyphomicrobiales</taxon>
        <taxon>Methylobacteriaceae</taxon>
        <taxon>Methylobacterium</taxon>
    </lineage>
</organism>
<dbReference type="Proteomes" id="UP000199048">
    <property type="component" value="Unassembled WGS sequence"/>
</dbReference>
<evidence type="ECO:0000313" key="2">
    <source>
        <dbReference type="Proteomes" id="UP000199048"/>
    </source>
</evidence>
<gene>
    <name evidence="1" type="ORF">SAMN05192568_107317</name>
</gene>
<proteinExistence type="predicted"/>